<dbReference type="InterPro" id="IPR002509">
    <property type="entry name" value="NODB_dom"/>
</dbReference>
<dbReference type="Proteomes" id="UP000551327">
    <property type="component" value="Unassembled WGS sequence"/>
</dbReference>
<comment type="function">
    <text evidence="1">Is involved in generating a small heat-stable compound (Nod), an acylated oligomer of N-acetylglucosamine, that stimulates mitosis in various plant protoplasts.</text>
</comment>
<sequence length="288" mass="32433">MRGTPYPWPDGKTCAFCFTIDVDAESVYLWLNRDSGSDHLEHMEQRLFGPRTGIWRLLALLKQFDIRATMFVPGVVAERHPELLPAFVAEGHEIALHGYNHELPQDTPRDEFVAALDASIAIFRDQTGITPHGFRAPGAQLTRGMAVELAARGLYDSSLSGADHPYSLDNLTEIPFQWLLDDAVQLKFTGSADKWLPGSPQSVLDSWTTEWRQIRHYNGLLTLTLHDWISGRASNISIVESFLRMVTSDSDVWIATAFDLANHHRRYGRDFAFDIEIAEPIQRAGTAK</sequence>
<accession>A0A7X1FYE8</accession>
<protein>
    <recommendedName>
        <fullName evidence="3">Chitooligosaccharide deacetylase</fullName>
    </recommendedName>
    <alternativeName>
        <fullName evidence="4">Nodulation protein B</fullName>
    </alternativeName>
</protein>
<comment type="similarity">
    <text evidence="2">Belongs to the polysaccharide deacetylase family.</text>
</comment>
<keyword evidence="7" id="KW-1185">Reference proteome</keyword>
<dbReference type="AlphaFoldDB" id="A0A7X1FYE8"/>
<dbReference type="InterPro" id="IPR011330">
    <property type="entry name" value="Glyco_hydro/deAcase_b/a-brl"/>
</dbReference>
<evidence type="ECO:0000313" key="7">
    <source>
        <dbReference type="Proteomes" id="UP000551327"/>
    </source>
</evidence>
<dbReference type="RefSeq" id="WP_185679150.1">
    <property type="nucleotide sequence ID" value="NZ_JACLAX010000007.1"/>
</dbReference>
<gene>
    <name evidence="6" type="ORF">H7F53_09055</name>
</gene>
<proteinExistence type="inferred from homology"/>
<reference evidence="6 7" key="1">
    <citation type="submission" date="2020-08" db="EMBL/GenBank/DDBJ databases">
        <title>The genome sequence of type strain Novosphingobium piscinae KCTC 42194.</title>
        <authorList>
            <person name="Liu Y."/>
        </authorList>
    </citation>
    <scope>NUCLEOTIDE SEQUENCE [LARGE SCALE GENOMIC DNA]</scope>
    <source>
        <strain evidence="6 7">KCTC 42194</strain>
    </source>
</reference>
<evidence type="ECO:0000313" key="6">
    <source>
        <dbReference type="EMBL" id="MBC2669290.1"/>
    </source>
</evidence>
<organism evidence="6 7">
    <name type="scientific">Novosphingobium piscinae</name>
    <dbReference type="NCBI Taxonomy" id="1507448"/>
    <lineage>
        <taxon>Bacteria</taxon>
        <taxon>Pseudomonadati</taxon>
        <taxon>Pseudomonadota</taxon>
        <taxon>Alphaproteobacteria</taxon>
        <taxon>Sphingomonadales</taxon>
        <taxon>Sphingomonadaceae</taxon>
        <taxon>Novosphingobium</taxon>
    </lineage>
</organism>
<comment type="caution">
    <text evidence="6">The sequence shown here is derived from an EMBL/GenBank/DDBJ whole genome shotgun (WGS) entry which is preliminary data.</text>
</comment>
<evidence type="ECO:0000256" key="2">
    <source>
        <dbReference type="ARBA" id="ARBA00010973"/>
    </source>
</evidence>
<evidence type="ECO:0000259" key="5">
    <source>
        <dbReference type="PROSITE" id="PS51677"/>
    </source>
</evidence>
<evidence type="ECO:0000256" key="4">
    <source>
        <dbReference type="ARBA" id="ARBA00032976"/>
    </source>
</evidence>
<dbReference type="GO" id="GO:0016810">
    <property type="term" value="F:hydrolase activity, acting on carbon-nitrogen (but not peptide) bonds"/>
    <property type="evidence" value="ECO:0007669"/>
    <property type="project" value="InterPro"/>
</dbReference>
<dbReference type="PROSITE" id="PS51677">
    <property type="entry name" value="NODB"/>
    <property type="match status" value="1"/>
</dbReference>
<dbReference type="EMBL" id="JACLAX010000007">
    <property type="protein sequence ID" value="MBC2669290.1"/>
    <property type="molecule type" value="Genomic_DNA"/>
</dbReference>
<dbReference type="PANTHER" id="PTHR47561">
    <property type="entry name" value="POLYSACCHARIDE DEACETYLASE FAMILY PROTEIN (AFU_ORTHOLOGUE AFUA_6G05030)"/>
    <property type="match status" value="1"/>
</dbReference>
<dbReference type="GO" id="GO:0005975">
    <property type="term" value="P:carbohydrate metabolic process"/>
    <property type="evidence" value="ECO:0007669"/>
    <property type="project" value="InterPro"/>
</dbReference>
<dbReference type="Gene3D" id="3.20.20.370">
    <property type="entry name" value="Glycoside hydrolase/deacetylase"/>
    <property type="match status" value="1"/>
</dbReference>
<name>A0A7X1FYE8_9SPHN</name>
<dbReference type="Pfam" id="PF01522">
    <property type="entry name" value="Polysacc_deac_1"/>
    <property type="match status" value="1"/>
</dbReference>
<evidence type="ECO:0000256" key="3">
    <source>
        <dbReference type="ARBA" id="ARBA00020071"/>
    </source>
</evidence>
<feature type="domain" description="NodB homology" evidence="5">
    <location>
        <begin position="36"/>
        <end position="255"/>
    </location>
</feature>
<dbReference type="PANTHER" id="PTHR47561:SF1">
    <property type="entry name" value="POLYSACCHARIDE DEACETYLASE FAMILY PROTEIN (AFU_ORTHOLOGUE AFUA_6G05030)"/>
    <property type="match status" value="1"/>
</dbReference>
<evidence type="ECO:0000256" key="1">
    <source>
        <dbReference type="ARBA" id="ARBA00003236"/>
    </source>
</evidence>
<dbReference type="SUPFAM" id="SSF88713">
    <property type="entry name" value="Glycoside hydrolase/deacetylase"/>
    <property type="match status" value="1"/>
</dbReference>